<feature type="region of interest" description="Disordered" evidence="12">
    <location>
        <begin position="904"/>
        <end position="925"/>
    </location>
</feature>
<keyword evidence="18" id="KW-1185">Reference proteome</keyword>
<evidence type="ECO:0000256" key="3">
    <source>
        <dbReference type="ARBA" id="ARBA00022475"/>
    </source>
</evidence>
<evidence type="ECO:0000256" key="5">
    <source>
        <dbReference type="ARBA" id="ARBA00022692"/>
    </source>
</evidence>
<reference evidence="17 18" key="1">
    <citation type="journal article" date="2019" name="Nat. Plants">
        <title>Stout camphor tree genome fills gaps in understanding of flowering plant genome evolution.</title>
        <authorList>
            <person name="Chaw S.M."/>
            <person name="Liu Y.C."/>
            <person name="Wu Y.W."/>
            <person name="Wang H.Y."/>
            <person name="Lin C.I."/>
            <person name="Wu C.S."/>
            <person name="Ke H.M."/>
            <person name="Chang L.Y."/>
            <person name="Hsu C.Y."/>
            <person name="Yang H.T."/>
            <person name="Sudianto E."/>
            <person name="Hsu M.H."/>
            <person name="Wu K.P."/>
            <person name="Wang L.N."/>
            <person name="Leebens-Mack J.H."/>
            <person name="Tsai I.J."/>
        </authorList>
    </citation>
    <scope>NUCLEOTIDE SEQUENCE [LARGE SCALE GENOMIC DNA]</scope>
    <source>
        <strain evidence="18">cv. Chaw 1501</strain>
        <tissue evidence="17">Young leaves</tissue>
    </source>
</reference>
<feature type="transmembrane region" description="Helical" evidence="13">
    <location>
        <begin position="935"/>
        <end position="958"/>
    </location>
</feature>
<evidence type="ECO:0000256" key="2">
    <source>
        <dbReference type="ARBA" id="ARBA00009592"/>
    </source>
</evidence>
<evidence type="ECO:0000256" key="11">
    <source>
        <dbReference type="ARBA" id="ARBA00023180"/>
    </source>
</evidence>
<dbReference type="Pfam" id="PF00560">
    <property type="entry name" value="LRR_1"/>
    <property type="match status" value="10"/>
</dbReference>
<dbReference type="SUPFAM" id="SSF52058">
    <property type="entry name" value="L domain-like"/>
    <property type="match status" value="3"/>
</dbReference>
<keyword evidence="6 14" id="KW-0732">Signal</keyword>
<evidence type="ECO:0000256" key="12">
    <source>
        <dbReference type="SAM" id="MobiDB-lite"/>
    </source>
</evidence>
<protein>
    <submittedName>
        <fullName evidence="17">Putative leucine-rich repeat receptor-like protein kinase</fullName>
    </submittedName>
</protein>
<keyword evidence="3" id="KW-1003">Cell membrane</keyword>
<dbReference type="EMBL" id="QPKB01000009">
    <property type="protein sequence ID" value="RWR91877.1"/>
    <property type="molecule type" value="Genomic_DNA"/>
</dbReference>
<dbReference type="PRINTS" id="PR00019">
    <property type="entry name" value="LEURICHRPT"/>
</dbReference>
<dbReference type="FunFam" id="3.80.10.10:FF:000213">
    <property type="entry name" value="Tyrosine-sulfated glycopeptide receptor 1"/>
    <property type="match status" value="1"/>
</dbReference>
<dbReference type="InterPro" id="IPR003591">
    <property type="entry name" value="Leu-rich_rpt_typical-subtyp"/>
</dbReference>
<keyword evidence="8 13" id="KW-1133">Transmembrane helix</keyword>
<feature type="signal peptide" evidence="14">
    <location>
        <begin position="1"/>
        <end position="17"/>
    </location>
</feature>
<dbReference type="FunFam" id="3.80.10.10:FF:000649">
    <property type="entry name" value="Leucine Rich Repeat family protein"/>
    <property type="match status" value="1"/>
</dbReference>
<proteinExistence type="inferred from homology"/>
<dbReference type="Proteomes" id="UP000283530">
    <property type="component" value="Unassembled WGS sequence"/>
</dbReference>
<dbReference type="FunFam" id="3.80.10.10:FF:001347">
    <property type="entry name" value="LRR receptor-like serine/threonine-protein kinase GSO2"/>
    <property type="match status" value="1"/>
</dbReference>
<dbReference type="SUPFAM" id="SSF52047">
    <property type="entry name" value="RNI-like"/>
    <property type="match status" value="1"/>
</dbReference>
<dbReference type="OrthoDB" id="1600340at2759"/>
<organism evidence="17 18">
    <name type="scientific">Cinnamomum micranthum f. kanehirae</name>
    <dbReference type="NCBI Taxonomy" id="337451"/>
    <lineage>
        <taxon>Eukaryota</taxon>
        <taxon>Viridiplantae</taxon>
        <taxon>Streptophyta</taxon>
        <taxon>Embryophyta</taxon>
        <taxon>Tracheophyta</taxon>
        <taxon>Spermatophyta</taxon>
        <taxon>Magnoliopsida</taxon>
        <taxon>Magnoliidae</taxon>
        <taxon>Laurales</taxon>
        <taxon>Lauraceae</taxon>
        <taxon>Cinnamomum</taxon>
    </lineage>
</organism>
<dbReference type="AlphaFoldDB" id="A0A3S3NGR6"/>
<dbReference type="Pfam" id="PF13855">
    <property type="entry name" value="LRR_8"/>
    <property type="match status" value="1"/>
</dbReference>
<evidence type="ECO:0000313" key="17">
    <source>
        <dbReference type="EMBL" id="RWR91877.1"/>
    </source>
</evidence>
<keyword evidence="9 13" id="KW-0472">Membrane</keyword>
<comment type="caution">
    <text evidence="17">The sequence shown here is derived from an EMBL/GenBank/DDBJ whole genome shotgun (WGS) entry which is preliminary data.</text>
</comment>
<dbReference type="FunFam" id="3.80.10.10:FF:000041">
    <property type="entry name" value="LRR receptor-like serine/threonine-protein kinase ERECTA"/>
    <property type="match status" value="2"/>
</dbReference>
<dbReference type="PANTHER" id="PTHR48063:SF90">
    <property type="entry name" value="OS11G0565920 PROTEIN"/>
    <property type="match status" value="1"/>
</dbReference>
<feature type="domain" description="Leucine-rich repeat-containing N-terminal plant-type" evidence="15">
    <location>
        <begin position="29"/>
        <end position="65"/>
    </location>
</feature>
<evidence type="ECO:0000256" key="14">
    <source>
        <dbReference type="SAM" id="SignalP"/>
    </source>
</evidence>
<comment type="subcellular location">
    <subcellularLocation>
        <location evidence="1">Cell membrane</location>
        <topology evidence="1">Single-pass type I membrane protein</topology>
    </subcellularLocation>
</comment>
<dbReference type="InterPro" id="IPR001611">
    <property type="entry name" value="Leu-rich_rpt"/>
</dbReference>
<dbReference type="PROSITE" id="PS51450">
    <property type="entry name" value="LRR"/>
    <property type="match status" value="2"/>
</dbReference>
<dbReference type="GO" id="GO:0005886">
    <property type="term" value="C:plasma membrane"/>
    <property type="evidence" value="ECO:0007669"/>
    <property type="project" value="UniProtKB-SubCell"/>
</dbReference>
<dbReference type="InterPro" id="IPR032675">
    <property type="entry name" value="LRR_dom_sf"/>
</dbReference>
<evidence type="ECO:0000256" key="1">
    <source>
        <dbReference type="ARBA" id="ARBA00004251"/>
    </source>
</evidence>
<dbReference type="InterPro" id="IPR013210">
    <property type="entry name" value="LRR_N_plant-typ"/>
</dbReference>
<name>A0A3S3NGR6_9MAGN</name>
<evidence type="ECO:0000256" key="4">
    <source>
        <dbReference type="ARBA" id="ARBA00022614"/>
    </source>
</evidence>
<keyword evidence="5 13" id="KW-0812">Transmembrane</keyword>
<keyword evidence="4" id="KW-0433">Leucine-rich repeat</keyword>
<evidence type="ECO:0000313" key="18">
    <source>
        <dbReference type="Proteomes" id="UP000283530"/>
    </source>
</evidence>
<keyword evidence="10 17" id="KW-0675">Receptor</keyword>
<sequence>MASSIQLVVLVLAYIQALQLSSCMGCKEEERQALLTFKQSLQDPGNRLSSWVGDHCCQWQGVGCDNGTGHIIELDLHNPYAFNIYESSPYNRRSLRGEIDPSLLQLKHLQYLDLSMNNFEGISVPEFISSLENLRHLNLSNAGFGGTIPHSLGNLTNLRFLSLFLHLDPRYFLLPELSIDNFQWLSHLRSLEHLDLRKVNLREADDWLQVMNTLPSLSELRLSSCRLNDIPTLAFVNFTSLTVLDLALNSFNSTIPSWLFNISRLVHLDLGSNQFRGQIPDLFGKVASLELLDLSSNEYINGELPVTLGSLCKLRSLDLSKNNISGDILEFIESSSGCIEDSLQLLDLSGNRLRGYLPNALGRFQNLKLVGLGFNLFTGPIPSSLGGLSSLQVLHLSGNKLSGNVPESLGQLSELVELRIASNMLQGSLSEAHFSKLTKLEFLFLSNNSLALNFRVGWVPPFQLKYIHLGSCQVGPLFPSWLRTQKGVVRLDMSNASISDHMPDWFWESSPHISYLDLSDNQIKGKMPRSLKFKALSEIVLKSNLFEGPLPHFSSNVIYLDLSNNFFSGPIHPRVHKMLPRLQLLSLSSNLINGSIPLSLCKIYTLIALDLSKNQLSGQLPHCMWESSEFAALDFSNNNLSGVIPSSMGSLVSLESLHLGNNSLSGELPLSLQNCTELVTLDLGGNGFSGRIPPWIGESMSHLVILRLRSNMFSGGIPSELSHLTSLQVLDLGQNNLSGTIPNSFNNFSAMATDSKVLKPIINSIGLYKERLLAVAKGMELEYSTTLSLLTSMDLSSNNLSGGIPEGLMSLFGLRMLNVSKNHLSGRIPKKIGSLRLLESLDFSNNMLVGPIPTSMSALTSLSHLNLSYNNLSGRIPSGNQLQTLDDRSIYVGNRDLCGPPLTENCPGDEPAAKGPELGGGGGDGEEDEDGFDMFWLYISMGLGFAVGFWSFLGILLVKKSWRHSYFLFFDTMKDKFFVAIVLMFRRLKMERD</sequence>
<dbReference type="STRING" id="337451.A0A3S3NGR6"/>
<feature type="chain" id="PRO_5018533360" evidence="14">
    <location>
        <begin position="18"/>
        <end position="993"/>
    </location>
</feature>
<comment type="similarity">
    <text evidence="2">Belongs to the RLP family.</text>
</comment>
<evidence type="ECO:0000256" key="8">
    <source>
        <dbReference type="ARBA" id="ARBA00022989"/>
    </source>
</evidence>
<keyword evidence="17" id="KW-0808">Transferase</keyword>
<evidence type="ECO:0000256" key="6">
    <source>
        <dbReference type="ARBA" id="ARBA00022729"/>
    </source>
</evidence>
<dbReference type="InterPro" id="IPR055414">
    <property type="entry name" value="LRR_R13L4/SHOC2-like"/>
</dbReference>
<dbReference type="PANTHER" id="PTHR48063">
    <property type="entry name" value="LRR RECEPTOR-LIKE KINASE"/>
    <property type="match status" value="1"/>
</dbReference>
<keyword evidence="7" id="KW-0677">Repeat</keyword>
<dbReference type="GO" id="GO:0016301">
    <property type="term" value="F:kinase activity"/>
    <property type="evidence" value="ECO:0007669"/>
    <property type="project" value="UniProtKB-KW"/>
</dbReference>
<keyword evidence="17" id="KW-0418">Kinase</keyword>
<keyword evidence="11" id="KW-0325">Glycoprotein</keyword>
<dbReference type="Gene3D" id="3.80.10.10">
    <property type="entry name" value="Ribonuclease Inhibitor"/>
    <property type="match status" value="3"/>
</dbReference>
<evidence type="ECO:0000259" key="15">
    <source>
        <dbReference type="Pfam" id="PF08263"/>
    </source>
</evidence>
<dbReference type="Pfam" id="PF08263">
    <property type="entry name" value="LRRNT_2"/>
    <property type="match status" value="1"/>
</dbReference>
<dbReference type="Pfam" id="PF13516">
    <property type="entry name" value="LRR_6"/>
    <property type="match status" value="2"/>
</dbReference>
<dbReference type="InterPro" id="IPR046956">
    <property type="entry name" value="RLP23-like"/>
</dbReference>
<evidence type="ECO:0000259" key="16">
    <source>
        <dbReference type="Pfam" id="PF23598"/>
    </source>
</evidence>
<gene>
    <name evidence="17" type="ORF">CKAN_02105400</name>
</gene>
<feature type="domain" description="Disease resistance R13L4/SHOC-2-like LRR" evidence="16">
    <location>
        <begin position="342"/>
        <end position="483"/>
    </location>
</feature>
<dbReference type="FunFam" id="3.80.10.10:FF:000129">
    <property type="entry name" value="Leucine-rich repeat receptor-like kinase"/>
    <property type="match status" value="1"/>
</dbReference>
<evidence type="ECO:0000256" key="13">
    <source>
        <dbReference type="SAM" id="Phobius"/>
    </source>
</evidence>
<evidence type="ECO:0000256" key="9">
    <source>
        <dbReference type="ARBA" id="ARBA00023136"/>
    </source>
</evidence>
<evidence type="ECO:0000256" key="7">
    <source>
        <dbReference type="ARBA" id="ARBA00022737"/>
    </source>
</evidence>
<dbReference type="SMART" id="SM00369">
    <property type="entry name" value="LRR_TYP"/>
    <property type="match status" value="12"/>
</dbReference>
<evidence type="ECO:0000256" key="10">
    <source>
        <dbReference type="ARBA" id="ARBA00023170"/>
    </source>
</evidence>
<dbReference type="Pfam" id="PF23598">
    <property type="entry name" value="LRR_14"/>
    <property type="match status" value="1"/>
</dbReference>
<accession>A0A3S3NGR6</accession>